<proteinExistence type="predicted"/>
<evidence type="ECO:0000313" key="2">
    <source>
        <dbReference type="Proteomes" id="UP000577386"/>
    </source>
</evidence>
<name>A0A7W3NRZ2_STRMR</name>
<organism evidence="1 2">
    <name type="scientific">Streptomyces murinus</name>
    <dbReference type="NCBI Taxonomy" id="33900"/>
    <lineage>
        <taxon>Bacteria</taxon>
        <taxon>Bacillati</taxon>
        <taxon>Actinomycetota</taxon>
        <taxon>Actinomycetes</taxon>
        <taxon>Kitasatosporales</taxon>
        <taxon>Streptomycetaceae</taxon>
        <taxon>Streptomyces</taxon>
    </lineage>
</organism>
<dbReference type="Proteomes" id="UP000577386">
    <property type="component" value="Unassembled WGS sequence"/>
</dbReference>
<accession>A0A7W3NRZ2</accession>
<reference evidence="1 2" key="1">
    <citation type="submission" date="2020-08" db="EMBL/GenBank/DDBJ databases">
        <title>Sequencing the genomes of 1000 actinobacteria strains.</title>
        <authorList>
            <person name="Klenk H.-P."/>
        </authorList>
    </citation>
    <scope>NUCLEOTIDE SEQUENCE [LARGE SCALE GENOMIC DNA]</scope>
    <source>
        <strain evidence="1 2">DSM 41827</strain>
    </source>
</reference>
<protein>
    <submittedName>
        <fullName evidence="1">Uncharacterized protein</fullName>
    </submittedName>
</protein>
<evidence type="ECO:0000313" key="1">
    <source>
        <dbReference type="EMBL" id="MBA9055577.1"/>
    </source>
</evidence>
<dbReference type="EMBL" id="JACJIJ010000002">
    <property type="protein sequence ID" value="MBA9055577.1"/>
    <property type="molecule type" value="Genomic_DNA"/>
</dbReference>
<comment type="caution">
    <text evidence="1">The sequence shown here is derived from an EMBL/GenBank/DDBJ whole genome shotgun (WGS) entry which is preliminary data.</text>
</comment>
<gene>
    <name evidence="1" type="ORF">HDA42_004755</name>
</gene>
<dbReference type="AlphaFoldDB" id="A0A7W3NRZ2"/>
<sequence>MGNPHGQPFVANEYGQDIASAREEQSRILKGATRPEHWVRGRTASTINGPLKRGASTHVVGSMTVPMRPRAILAAVSASASVPASSRTCRTA</sequence>
<keyword evidence="2" id="KW-1185">Reference proteome</keyword>